<dbReference type="Gene3D" id="2.160.20.80">
    <property type="entry name" value="E3 ubiquitin-protein ligase SopA"/>
    <property type="match status" value="2"/>
</dbReference>
<accession>A0A1J5TJ92</accession>
<dbReference type="AlphaFoldDB" id="A0A1J5TJ92"/>
<proteinExistence type="predicted"/>
<dbReference type="PROSITE" id="PS51257">
    <property type="entry name" value="PROKAR_LIPOPROTEIN"/>
    <property type="match status" value="1"/>
</dbReference>
<sequence>MNKAVIIVMLFCVSSFTGCIGGDESSDLEVLDENEQVEPVGQNDLSNVSKDLETLQTKVDEFLNDFNSLKSSQEVMNSSLSNMIGDLETDLLVLELDLKSFSNDLDHLHDDMDEMGEIKKDQFLLQLEVSNMSNDLAELVNGLNQLTLMSLMDEHERYVFMKMLLVQKIKENGVSGIDLVGVDLSGQDLSGIDFSNADLSEANLDGARFVGNNFSGAKLDHSHANGAYFRLVNFEDTSVSNSHWNAVEIVDSSIEDSNFENTEMHNCIIHHTTLIGSNFDRVKANDCYFYFVEGQESSWKGASLDHSTFEVSNFDESDFSKIADGPSTKMVGVTYASVSFIEATFAFADMSHSSMEVSSNLPSGFLSVMKASGNYFQNCYDNNDDGDNYDCYNGNDMTDYSRDQEWIEEYDMYSSDNFRYVNCVDFMSADLNNTKLDNSKICVTQLPEGYYHSLYSSDNEETHTSEFYPTNARFVDTQFRRADMTNVHFGGSTLGWDTESGPGGSTYNQGWRYNQTGGCYRLELSCMNFRGAALTLADLSDSHFDYADLSGADFSGSSAAGVAWGHAMWNETNWTDSSEIAGRGDPNNWESD</sequence>
<name>A0A1J5TJ92_9ARCH</name>
<evidence type="ECO:0000313" key="1">
    <source>
        <dbReference type="EMBL" id="OIR20219.1"/>
    </source>
</evidence>
<reference evidence="1 2" key="1">
    <citation type="submission" date="2016-08" db="EMBL/GenBank/DDBJ databases">
        <title>New Insights into Marine Group III Euryarchaeota, from dark to light.</title>
        <authorList>
            <person name="Haro-Moreno J.M."/>
            <person name="Rodriguez-Valera F."/>
            <person name="Lopez-Garcia P."/>
            <person name="Moreira D."/>
            <person name="Martin-Cuadrado A.B."/>
        </authorList>
    </citation>
    <scope>NUCLEOTIDE SEQUENCE [LARGE SCALE GENOMIC DNA]</scope>
    <source>
        <strain evidence="1">CG-Epi4</strain>
    </source>
</reference>
<dbReference type="Proteomes" id="UP000183375">
    <property type="component" value="Unassembled WGS sequence"/>
</dbReference>
<dbReference type="Pfam" id="PF00805">
    <property type="entry name" value="Pentapeptide"/>
    <property type="match status" value="3"/>
</dbReference>
<dbReference type="EMBL" id="MIYX01000023">
    <property type="protein sequence ID" value="OIR20219.1"/>
    <property type="molecule type" value="Genomic_DNA"/>
</dbReference>
<comment type="caution">
    <text evidence="1">The sequence shown here is derived from an EMBL/GenBank/DDBJ whole genome shotgun (WGS) entry which is preliminary data.</text>
</comment>
<dbReference type="PANTHER" id="PTHR14136">
    <property type="entry name" value="BTB_POZ DOMAIN-CONTAINING PROTEIN KCTD9"/>
    <property type="match status" value="1"/>
</dbReference>
<organism evidence="1 2">
    <name type="scientific">Marine Group III euryarchaeote CG-Epi4</name>
    <dbReference type="NCBI Taxonomy" id="1888998"/>
    <lineage>
        <taxon>Archaea</taxon>
        <taxon>Methanobacteriati</taxon>
        <taxon>Thermoplasmatota</taxon>
        <taxon>Thermoplasmata</taxon>
        <taxon>Candidatus Thermoprofundales</taxon>
    </lineage>
</organism>
<evidence type="ECO:0000313" key="2">
    <source>
        <dbReference type="Proteomes" id="UP000183375"/>
    </source>
</evidence>
<dbReference type="InterPro" id="IPR001646">
    <property type="entry name" value="5peptide_repeat"/>
</dbReference>
<dbReference type="InterPro" id="IPR051082">
    <property type="entry name" value="Pentapeptide-BTB/POZ_domain"/>
</dbReference>
<evidence type="ECO:0008006" key="3">
    <source>
        <dbReference type="Google" id="ProtNLM"/>
    </source>
</evidence>
<gene>
    <name evidence="1" type="ORF">BEU01_01850</name>
</gene>
<dbReference type="SUPFAM" id="SSF141571">
    <property type="entry name" value="Pentapeptide repeat-like"/>
    <property type="match status" value="2"/>
</dbReference>
<dbReference type="PANTHER" id="PTHR14136:SF17">
    <property type="entry name" value="BTB_POZ DOMAIN-CONTAINING PROTEIN KCTD9"/>
    <property type="match status" value="1"/>
</dbReference>
<protein>
    <recommendedName>
        <fullName evidence="3">Pentapeptide repeat-containing protein</fullName>
    </recommendedName>
</protein>